<evidence type="ECO:0000256" key="2">
    <source>
        <dbReference type="PROSITE-ProRule" id="PRU00335"/>
    </source>
</evidence>
<organism evidence="4 5">
    <name type="scientific">Nocardioides ginsengisoli</name>
    <dbReference type="NCBI Taxonomy" id="363868"/>
    <lineage>
        <taxon>Bacteria</taxon>
        <taxon>Bacillati</taxon>
        <taxon>Actinomycetota</taxon>
        <taxon>Actinomycetes</taxon>
        <taxon>Propionibacteriales</taxon>
        <taxon>Nocardioidaceae</taxon>
        <taxon>Nocardioides</taxon>
    </lineage>
</organism>
<evidence type="ECO:0000259" key="3">
    <source>
        <dbReference type="PROSITE" id="PS50977"/>
    </source>
</evidence>
<dbReference type="SUPFAM" id="SSF46689">
    <property type="entry name" value="Homeodomain-like"/>
    <property type="match status" value="1"/>
</dbReference>
<evidence type="ECO:0000313" key="5">
    <source>
        <dbReference type="Proteomes" id="UP001597229"/>
    </source>
</evidence>
<evidence type="ECO:0000256" key="1">
    <source>
        <dbReference type="ARBA" id="ARBA00023125"/>
    </source>
</evidence>
<feature type="DNA-binding region" description="H-T-H motif" evidence="2">
    <location>
        <begin position="37"/>
        <end position="56"/>
    </location>
</feature>
<dbReference type="Pfam" id="PF17940">
    <property type="entry name" value="TetR_C_31"/>
    <property type="match status" value="1"/>
</dbReference>
<dbReference type="Pfam" id="PF00440">
    <property type="entry name" value="TetR_N"/>
    <property type="match status" value="1"/>
</dbReference>
<keyword evidence="5" id="KW-1185">Reference proteome</keyword>
<proteinExistence type="predicted"/>
<dbReference type="InterPro" id="IPR001647">
    <property type="entry name" value="HTH_TetR"/>
</dbReference>
<dbReference type="RefSeq" id="WP_367920593.1">
    <property type="nucleotide sequence ID" value="NZ_BAABAC010000035.1"/>
</dbReference>
<dbReference type="PROSITE" id="PS50977">
    <property type="entry name" value="HTH_TETR_2"/>
    <property type="match status" value="1"/>
</dbReference>
<gene>
    <name evidence="4" type="ORF">ACFQ3F_10855</name>
</gene>
<protein>
    <submittedName>
        <fullName evidence="4">TetR/AcrR family transcriptional regulator</fullName>
    </submittedName>
</protein>
<dbReference type="InterPro" id="IPR009057">
    <property type="entry name" value="Homeodomain-like_sf"/>
</dbReference>
<reference evidence="5" key="1">
    <citation type="journal article" date="2019" name="Int. J. Syst. Evol. Microbiol.">
        <title>The Global Catalogue of Microorganisms (GCM) 10K type strain sequencing project: providing services to taxonomists for standard genome sequencing and annotation.</title>
        <authorList>
            <consortium name="The Broad Institute Genomics Platform"/>
            <consortium name="The Broad Institute Genome Sequencing Center for Infectious Disease"/>
            <person name="Wu L."/>
            <person name="Ma J."/>
        </authorList>
    </citation>
    <scope>NUCLEOTIDE SEQUENCE [LARGE SCALE GENOMIC DNA]</scope>
    <source>
        <strain evidence="5">CCUG 52478</strain>
    </source>
</reference>
<dbReference type="EMBL" id="JBHTLX010000014">
    <property type="protein sequence ID" value="MFD1248286.1"/>
    <property type="molecule type" value="Genomic_DNA"/>
</dbReference>
<name>A0ABW3VYY9_9ACTN</name>
<sequence>MVTAPRPKAAARSAQRRDAMVEAAARLLIDEGPDAVTHRRVAAAAGVPTGSAGYYFATRQELYAAAVAAAERVRGSAAAEHAQALPRRRRSAQRTAQLLLDVLYAPALDQAVVTRRLQPMLEATSDPELRPIMAASRPALLDALRETLERCGWDEVAASPDFELVVRMLDAALLYGAATGDEDPVADAVTVVARLLELVRDAASPAG</sequence>
<comment type="caution">
    <text evidence="4">The sequence shown here is derived from an EMBL/GenBank/DDBJ whole genome shotgun (WGS) entry which is preliminary data.</text>
</comment>
<accession>A0ABW3VYY9</accession>
<dbReference type="Gene3D" id="1.10.357.10">
    <property type="entry name" value="Tetracycline Repressor, domain 2"/>
    <property type="match status" value="1"/>
</dbReference>
<dbReference type="InterPro" id="IPR041583">
    <property type="entry name" value="TetR_C_31"/>
</dbReference>
<feature type="domain" description="HTH tetR-type" evidence="3">
    <location>
        <begin position="14"/>
        <end position="74"/>
    </location>
</feature>
<dbReference type="Proteomes" id="UP001597229">
    <property type="component" value="Unassembled WGS sequence"/>
</dbReference>
<keyword evidence="1 2" id="KW-0238">DNA-binding</keyword>
<evidence type="ECO:0000313" key="4">
    <source>
        <dbReference type="EMBL" id="MFD1248286.1"/>
    </source>
</evidence>